<keyword evidence="1" id="KW-0732">Signal</keyword>
<dbReference type="InParanoid" id="A0A168PTV6"/>
<feature type="signal peptide" evidence="1">
    <location>
        <begin position="1"/>
        <end position="30"/>
    </location>
</feature>
<dbReference type="PANTHER" id="PTHR47718">
    <property type="entry name" value="OS01G0519700 PROTEIN"/>
    <property type="match status" value="1"/>
</dbReference>
<sequence>MQTLIKSIHQSHRTLSLHFILLFITPTTHNTTDVYNINQRVVKSSFFGKSKDDQLMLQIDEMIKDGFVVKTNVSDDSVLRMLMITHPDAIKLTKRFGDVLAVDATYQTNNLDMSLFNLVGFTNLGGKRLKTFVVASVLMVSESTINYEWALNTFKETIWADKNENPMVQLSYNVHEPYFGANFPIQSAHLFVGRSLWICAMRIHKRQVSLV</sequence>
<dbReference type="AlphaFoldDB" id="A0A168PTV6"/>
<dbReference type="Proteomes" id="UP000078561">
    <property type="component" value="Unassembled WGS sequence"/>
</dbReference>
<dbReference type="EMBL" id="LT554026">
    <property type="protein sequence ID" value="SAM02968.1"/>
    <property type="molecule type" value="Genomic_DNA"/>
</dbReference>
<dbReference type="InterPro" id="IPR048324">
    <property type="entry name" value="ZSWIM1-3_RNaseH-like"/>
</dbReference>
<dbReference type="Pfam" id="PF21056">
    <property type="entry name" value="ZSWIM1-3_RNaseH-like"/>
    <property type="match status" value="1"/>
</dbReference>
<dbReference type="OrthoDB" id="2289420at2759"/>
<feature type="domain" description="ZSWIM1/3 RNaseH-like" evidence="2">
    <location>
        <begin position="65"/>
        <end position="157"/>
    </location>
</feature>
<accession>A0A168PTV6</accession>
<reference evidence="3" key="1">
    <citation type="submission" date="2016-04" db="EMBL/GenBank/DDBJ databases">
        <authorList>
            <person name="Evans L.H."/>
            <person name="Alamgir A."/>
            <person name="Owens N."/>
            <person name="Weber N.D."/>
            <person name="Virtaneva K."/>
            <person name="Barbian K."/>
            <person name="Babar A."/>
            <person name="Rosenke K."/>
        </authorList>
    </citation>
    <scope>NUCLEOTIDE SEQUENCE [LARGE SCALE GENOMIC DNA]</scope>
    <source>
        <strain evidence="3">CBS 101.48</strain>
    </source>
</reference>
<evidence type="ECO:0000313" key="4">
    <source>
        <dbReference type="Proteomes" id="UP000078561"/>
    </source>
</evidence>
<protein>
    <recommendedName>
        <fullName evidence="2">ZSWIM1/3 RNaseH-like domain-containing protein</fullName>
    </recommendedName>
</protein>
<evidence type="ECO:0000259" key="2">
    <source>
        <dbReference type="Pfam" id="PF21056"/>
    </source>
</evidence>
<dbReference type="PANTHER" id="PTHR47718:SF3">
    <property type="entry name" value="PROTEIN FAR1-RELATED SEQUENCE 5-LIKE"/>
    <property type="match status" value="1"/>
</dbReference>
<evidence type="ECO:0000256" key="1">
    <source>
        <dbReference type="SAM" id="SignalP"/>
    </source>
</evidence>
<name>A0A168PTV6_ABSGL</name>
<keyword evidence="4" id="KW-1185">Reference proteome</keyword>
<gene>
    <name evidence="3" type="primary">ABSGL_08785.1 scaffold 10439</name>
</gene>
<evidence type="ECO:0000313" key="3">
    <source>
        <dbReference type="EMBL" id="SAM02968.1"/>
    </source>
</evidence>
<proteinExistence type="predicted"/>
<feature type="chain" id="PRO_5007899695" description="ZSWIM1/3 RNaseH-like domain-containing protein" evidence="1">
    <location>
        <begin position="31"/>
        <end position="211"/>
    </location>
</feature>
<organism evidence="3">
    <name type="scientific">Absidia glauca</name>
    <name type="common">Pin mould</name>
    <dbReference type="NCBI Taxonomy" id="4829"/>
    <lineage>
        <taxon>Eukaryota</taxon>
        <taxon>Fungi</taxon>
        <taxon>Fungi incertae sedis</taxon>
        <taxon>Mucoromycota</taxon>
        <taxon>Mucoromycotina</taxon>
        <taxon>Mucoromycetes</taxon>
        <taxon>Mucorales</taxon>
        <taxon>Cunninghamellaceae</taxon>
        <taxon>Absidia</taxon>
    </lineage>
</organism>